<dbReference type="Gene3D" id="1.10.10.10">
    <property type="entry name" value="Winged helix-like DNA-binding domain superfamily/Winged helix DNA-binding domain"/>
    <property type="match status" value="1"/>
</dbReference>
<dbReference type="Gene3D" id="3.30.70.920">
    <property type="match status" value="1"/>
</dbReference>
<evidence type="ECO:0000256" key="3">
    <source>
        <dbReference type="ARBA" id="ARBA00023163"/>
    </source>
</evidence>
<evidence type="ECO:0000259" key="4">
    <source>
        <dbReference type="PROSITE" id="PS50956"/>
    </source>
</evidence>
<dbReference type="eggNOG" id="COG1522">
    <property type="taxonomic scope" value="Bacteria"/>
</dbReference>
<protein>
    <submittedName>
        <fullName evidence="5">DNA-binding transcriptional regulator, Lrp family</fullName>
    </submittedName>
</protein>
<keyword evidence="2 5" id="KW-0238">DNA-binding</keyword>
<dbReference type="PROSITE" id="PS00519">
    <property type="entry name" value="HTH_ASNC_1"/>
    <property type="match status" value="1"/>
</dbReference>
<keyword evidence="1" id="KW-0805">Transcription regulation</keyword>
<name>A0A1H7XBQ0_STRJI</name>
<gene>
    <name evidence="5" type="ORF">SAMN05414137_12360</name>
</gene>
<organism evidence="5 6">
    <name type="scientific">Streptacidiphilus jiangxiensis</name>
    <dbReference type="NCBI Taxonomy" id="235985"/>
    <lineage>
        <taxon>Bacteria</taxon>
        <taxon>Bacillati</taxon>
        <taxon>Actinomycetota</taxon>
        <taxon>Actinomycetes</taxon>
        <taxon>Kitasatosporales</taxon>
        <taxon>Streptomycetaceae</taxon>
        <taxon>Streptacidiphilus</taxon>
    </lineage>
</organism>
<reference evidence="6" key="1">
    <citation type="submission" date="2016-10" db="EMBL/GenBank/DDBJ databases">
        <authorList>
            <person name="Varghese N."/>
        </authorList>
    </citation>
    <scope>NUCLEOTIDE SEQUENCE [LARGE SCALE GENOMIC DNA]</scope>
    <source>
        <strain evidence="6">DSM 45096 / BCRC 16803 / CGMCC 4.1857 / CIP 109030 / JCM 12277 / KCTC 19219 / NBRC 100920 / 33214</strain>
    </source>
</reference>
<feature type="domain" description="HTH asnC-type" evidence="4">
    <location>
        <begin position="8"/>
        <end position="69"/>
    </location>
</feature>
<dbReference type="SUPFAM" id="SSF46785">
    <property type="entry name" value="Winged helix' DNA-binding domain"/>
    <property type="match status" value="1"/>
</dbReference>
<dbReference type="GO" id="GO:0043565">
    <property type="term" value="F:sequence-specific DNA binding"/>
    <property type="evidence" value="ECO:0007669"/>
    <property type="project" value="InterPro"/>
</dbReference>
<dbReference type="GO" id="GO:0043200">
    <property type="term" value="P:response to amino acid"/>
    <property type="evidence" value="ECO:0007669"/>
    <property type="project" value="TreeGrafter"/>
</dbReference>
<proteinExistence type="predicted"/>
<accession>A0A1H7XBQ0</accession>
<evidence type="ECO:0000256" key="2">
    <source>
        <dbReference type="ARBA" id="ARBA00023125"/>
    </source>
</evidence>
<dbReference type="InterPro" id="IPR036390">
    <property type="entry name" value="WH_DNA-bd_sf"/>
</dbReference>
<dbReference type="InterPro" id="IPR019885">
    <property type="entry name" value="Tscrpt_reg_HTH_AsnC-type_CS"/>
</dbReference>
<keyword evidence="6" id="KW-1185">Reference proteome</keyword>
<sequence length="174" mass="18665">MEAQRRKPDQLDVLLIRALAEHPRAGFLELSRLTGVSRATVQARIQRLEADGVITGHGPDVDLAAAGFPVLAFVHLEISQGSLEELAAELTKVPGVLEAYGTTGDSDVHCRVAATSHDGLQQTLIDISRIPCVARSTSVIALSKVVAPRYLPLLEAEDRPRPTRVPSAGLPPRD</sequence>
<dbReference type="RefSeq" id="WP_042458165.1">
    <property type="nucleotide sequence ID" value="NZ_BBPN01000051.1"/>
</dbReference>
<dbReference type="InterPro" id="IPR000485">
    <property type="entry name" value="AsnC-type_HTH_dom"/>
</dbReference>
<dbReference type="SMART" id="SM00344">
    <property type="entry name" value="HTH_ASNC"/>
    <property type="match status" value="1"/>
</dbReference>
<dbReference type="GO" id="GO:0005829">
    <property type="term" value="C:cytosol"/>
    <property type="evidence" value="ECO:0007669"/>
    <property type="project" value="TreeGrafter"/>
</dbReference>
<dbReference type="Pfam" id="PF01037">
    <property type="entry name" value="AsnC_trans_reg"/>
    <property type="match status" value="1"/>
</dbReference>
<dbReference type="STRING" id="235985.SAMN05414137_12360"/>
<dbReference type="Pfam" id="PF13404">
    <property type="entry name" value="HTH_AsnC-type"/>
    <property type="match status" value="1"/>
</dbReference>
<evidence type="ECO:0000256" key="1">
    <source>
        <dbReference type="ARBA" id="ARBA00023015"/>
    </source>
</evidence>
<dbReference type="PANTHER" id="PTHR30154">
    <property type="entry name" value="LEUCINE-RESPONSIVE REGULATORY PROTEIN"/>
    <property type="match status" value="1"/>
</dbReference>
<dbReference type="PRINTS" id="PR00033">
    <property type="entry name" value="HTHASNC"/>
</dbReference>
<dbReference type="PROSITE" id="PS50956">
    <property type="entry name" value="HTH_ASNC_2"/>
    <property type="match status" value="1"/>
</dbReference>
<evidence type="ECO:0000313" key="5">
    <source>
        <dbReference type="EMBL" id="SEM30597.1"/>
    </source>
</evidence>
<dbReference type="InterPro" id="IPR019888">
    <property type="entry name" value="Tscrpt_reg_AsnC-like"/>
</dbReference>
<dbReference type="Proteomes" id="UP000183015">
    <property type="component" value="Unassembled WGS sequence"/>
</dbReference>
<dbReference type="InterPro" id="IPR036388">
    <property type="entry name" value="WH-like_DNA-bd_sf"/>
</dbReference>
<dbReference type="OrthoDB" id="9809462at2"/>
<keyword evidence="3" id="KW-0804">Transcription</keyword>
<evidence type="ECO:0000313" key="6">
    <source>
        <dbReference type="Proteomes" id="UP000183015"/>
    </source>
</evidence>
<dbReference type="InterPro" id="IPR019887">
    <property type="entry name" value="Tscrpt_reg_AsnC/Lrp_C"/>
</dbReference>
<dbReference type="PANTHER" id="PTHR30154:SF34">
    <property type="entry name" value="TRANSCRIPTIONAL REGULATOR AZLB"/>
    <property type="match status" value="1"/>
</dbReference>
<dbReference type="InterPro" id="IPR011008">
    <property type="entry name" value="Dimeric_a/b-barrel"/>
</dbReference>
<dbReference type="AlphaFoldDB" id="A0A1H7XBQ0"/>
<dbReference type="SUPFAM" id="SSF54909">
    <property type="entry name" value="Dimeric alpha+beta barrel"/>
    <property type="match status" value="1"/>
</dbReference>
<dbReference type="EMBL" id="FOAZ01000023">
    <property type="protein sequence ID" value="SEM30597.1"/>
    <property type="molecule type" value="Genomic_DNA"/>
</dbReference>